<feature type="domain" description="DUF7730" evidence="2">
    <location>
        <begin position="69"/>
        <end position="177"/>
    </location>
</feature>
<dbReference type="InterPro" id="IPR038883">
    <property type="entry name" value="AN11006-like"/>
</dbReference>
<feature type="compositionally biased region" description="Basic and acidic residues" evidence="1">
    <location>
        <begin position="131"/>
        <end position="141"/>
    </location>
</feature>
<dbReference type="InterPro" id="IPR056632">
    <property type="entry name" value="DUF7730"/>
</dbReference>
<dbReference type="PANTHER" id="PTHR42085">
    <property type="entry name" value="F-BOX DOMAIN-CONTAINING PROTEIN"/>
    <property type="match status" value="1"/>
</dbReference>
<evidence type="ECO:0000256" key="1">
    <source>
        <dbReference type="SAM" id="MobiDB-lite"/>
    </source>
</evidence>
<dbReference type="GeneID" id="54578106"/>
<dbReference type="AlphaFoldDB" id="A0A6A6IN20"/>
<feature type="region of interest" description="Disordered" evidence="1">
    <location>
        <begin position="38"/>
        <end position="60"/>
    </location>
</feature>
<accession>A0A6A6IN20</accession>
<keyword evidence="4" id="KW-1185">Reference proteome</keyword>
<name>A0A6A6IN20_9PLEO</name>
<dbReference type="OrthoDB" id="5397846at2759"/>
<dbReference type="PANTHER" id="PTHR42085:SF8">
    <property type="entry name" value="F-BOX DOMAIN-CONTAINING PROTEIN"/>
    <property type="match status" value="1"/>
</dbReference>
<dbReference type="Proteomes" id="UP000800094">
    <property type="component" value="Unassembled WGS sequence"/>
</dbReference>
<sequence length="323" mass="36419">MSATQSIQIAAATGRYSKRKRAQVNYYEEDAAEVEYEKGNQSQVEYSLPKKRRSAPSSKPLPKRKIFPFLQLPAEIRNIIYENCLSDPAGIYLEATTKKYRRTVQRCPEDRFRYFPAMPDSDDGASDSGDEEKGPRKESRPGMRRLVPSLLAVCKQINQEGRDILYGNHFYLADTLAMHSFLVDLTPRGASLLKQITLICWGQGRGIHKAYNHAGFAALASATNLEKFKVHGYRGWSADSKSVARTFYRDAFPWLEAVGAAKGKLDAAVDIIEVACNSFTGQPIWWLNTQRNGSGMYKDMDGFRAELNNLLGGRMKMIKSRPR</sequence>
<evidence type="ECO:0000313" key="3">
    <source>
        <dbReference type="EMBL" id="KAF2251851.1"/>
    </source>
</evidence>
<evidence type="ECO:0000313" key="4">
    <source>
        <dbReference type="Proteomes" id="UP000800094"/>
    </source>
</evidence>
<organism evidence="3 4">
    <name type="scientific">Trematosphaeria pertusa</name>
    <dbReference type="NCBI Taxonomy" id="390896"/>
    <lineage>
        <taxon>Eukaryota</taxon>
        <taxon>Fungi</taxon>
        <taxon>Dikarya</taxon>
        <taxon>Ascomycota</taxon>
        <taxon>Pezizomycotina</taxon>
        <taxon>Dothideomycetes</taxon>
        <taxon>Pleosporomycetidae</taxon>
        <taxon>Pleosporales</taxon>
        <taxon>Massarineae</taxon>
        <taxon>Trematosphaeriaceae</taxon>
        <taxon>Trematosphaeria</taxon>
    </lineage>
</organism>
<reference evidence="3" key="1">
    <citation type="journal article" date="2020" name="Stud. Mycol.">
        <title>101 Dothideomycetes genomes: a test case for predicting lifestyles and emergence of pathogens.</title>
        <authorList>
            <person name="Haridas S."/>
            <person name="Albert R."/>
            <person name="Binder M."/>
            <person name="Bloem J."/>
            <person name="Labutti K."/>
            <person name="Salamov A."/>
            <person name="Andreopoulos B."/>
            <person name="Baker S."/>
            <person name="Barry K."/>
            <person name="Bills G."/>
            <person name="Bluhm B."/>
            <person name="Cannon C."/>
            <person name="Castanera R."/>
            <person name="Culley D."/>
            <person name="Daum C."/>
            <person name="Ezra D."/>
            <person name="Gonzalez J."/>
            <person name="Henrissat B."/>
            <person name="Kuo A."/>
            <person name="Liang C."/>
            <person name="Lipzen A."/>
            <person name="Lutzoni F."/>
            <person name="Magnuson J."/>
            <person name="Mondo S."/>
            <person name="Nolan M."/>
            <person name="Ohm R."/>
            <person name="Pangilinan J."/>
            <person name="Park H.-J."/>
            <person name="Ramirez L."/>
            <person name="Alfaro M."/>
            <person name="Sun H."/>
            <person name="Tritt A."/>
            <person name="Yoshinaga Y."/>
            <person name="Zwiers L.-H."/>
            <person name="Turgeon B."/>
            <person name="Goodwin S."/>
            <person name="Spatafora J."/>
            <person name="Crous P."/>
            <person name="Grigoriev I."/>
        </authorList>
    </citation>
    <scope>NUCLEOTIDE SEQUENCE</scope>
    <source>
        <strain evidence="3">CBS 122368</strain>
    </source>
</reference>
<dbReference type="RefSeq" id="XP_033686855.1">
    <property type="nucleotide sequence ID" value="XM_033824776.1"/>
</dbReference>
<dbReference type="EMBL" id="ML987192">
    <property type="protein sequence ID" value="KAF2251851.1"/>
    <property type="molecule type" value="Genomic_DNA"/>
</dbReference>
<dbReference type="Pfam" id="PF24864">
    <property type="entry name" value="DUF7730"/>
    <property type="match status" value="1"/>
</dbReference>
<protein>
    <recommendedName>
        <fullName evidence="2">DUF7730 domain-containing protein</fullName>
    </recommendedName>
</protein>
<feature type="region of interest" description="Disordered" evidence="1">
    <location>
        <begin position="113"/>
        <end position="141"/>
    </location>
</feature>
<feature type="compositionally biased region" description="Acidic residues" evidence="1">
    <location>
        <begin position="120"/>
        <end position="130"/>
    </location>
</feature>
<proteinExistence type="predicted"/>
<evidence type="ECO:0000259" key="2">
    <source>
        <dbReference type="Pfam" id="PF24864"/>
    </source>
</evidence>
<gene>
    <name evidence="3" type="ORF">BU26DRAFT_451833</name>
</gene>